<evidence type="ECO:0000256" key="3">
    <source>
        <dbReference type="ARBA" id="ARBA00022801"/>
    </source>
</evidence>
<keyword evidence="2" id="KW-0645">Protease</keyword>
<accession>A0ABQ3KSR2</accession>
<keyword evidence="6" id="KW-1133">Transmembrane helix</keyword>
<reference evidence="9" key="1">
    <citation type="journal article" date="2019" name="Int. J. Syst. Evol. Microbiol.">
        <title>The Global Catalogue of Microorganisms (GCM) 10K type strain sequencing project: providing services to taxonomists for standard genome sequencing and annotation.</title>
        <authorList>
            <consortium name="The Broad Institute Genomics Platform"/>
            <consortium name="The Broad Institute Genome Sequencing Center for Infectious Disease"/>
            <person name="Wu L."/>
            <person name="Ma J."/>
        </authorList>
    </citation>
    <scope>NUCLEOTIDE SEQUENCE [LARGE SCALE GENOMIC DNA]</scope>
    <source>
        <strain evidence="9">CGMCC 4.7680</strain>
    </source>
</reference>
<dbReference type="PANTHER" id="PTHR43806:SF11">
    <property type="entry name" value="CEREVISIN-RELATED"/>
    <property type="match status" value="1"/>
</dbReference>
<name>A0ABQ3KSR2_9PSEU</name>
<dbReference type="InterPro" id="IPR015500">
    <property type="entry name" value="Peptidase_S8_subtilisin-rel"/>
</dbReference>
<feature type="domain" description="Peptidase S8/S53" evidence="7">
    <location>
        <begin position="74"/>
        <end position="317"/>
    </location>
</feature>
<proteinExistence type="inferred from homology"/>
<protein>
    <submittedName>
        <fullName evidence="8">Peptidase S8</fullName>
    </submittedName>
</protein>
<evidence type="ECO:0000256" key="2">
    <source>
        <dbReference type="ARBA" id="ARBA00022670"/>
    </source>
</evidence>
<comment type="caution">
    <text evidence="5">Lacks conserved residue(s) required for the propagation of feature annotation.</text>
</comment>
<dbReference type="InterPro" id="IPR000209">
    <property type="entry name" value="Peptidase_S8/S53_dom"/>
</dbReference>
<dbReference type="InterPro" id="IPR050131">
    <property type="entry name" value="Peptidase_S8_subtilisin-like"/>
</dbReference>
<dbReference type="SUPFAM" id="SSF52743">
    <property type="entry name" value="Subtilisin-like"/>
    <property type="match status" value="1"/>
</dbReference>
<keyword evidence="9" id="KW-1185">Reference proteome</keyword>
<evidence type="ECO:0000256" key="5">
    <source>
        <dbReference type="PROSITE-ProRule" id="PRU01240"/>
    </source>
</evidence>
<sequence>MADFLVRHRLSASGVRVRIPAVLAVSGLVAAFGVFGAPAASAQGCANPSGTYTGEVPWGQRQVDPARLWPLTRGSGQLVAVIGTGVDAQNTQFAPGQLDSGAGTERTDCDGRGTIAAGIVGAQPDPSTTFTGVAPGVRLLPIRYTTGDGGDPGELAAAIDRAVDRRAGVILVAVPAAADSPALSGAVSRARSRGAVVVSAASATQQGARTYPTATSGVLAVGSVNPAGAPVQTEAGDHVGIAAPGAELVSTSAGAGGAVAHRWPLTDPGLAAAYVAGVAALVRAYHPELSGDQVVTRLTLTAHRPPSGGHDPRLGWGVLDAYAAVSSTLPAEVAPPGAVSPAASAPAVVPAAAAAARPRDIAAGTIAVAGVALAAAAGVAVAAVRRARRRGWRPTRFTP</sequence>
<dbReference type="Pfam" id="PF00082">
    <property type="entry name" value="Peptidase_S8"/>
    <property type="match status" value="1"/>
</dbReference>
<dbReference type="InterPro" id="IPR036852">
    <property type="entry name" value="Peptidase_S8/S53_dom_sf"/>
</dbReference>
<organism evidence="8 9">
    <name type="scientific">Amycolatopsis bullii</name>
    <dbReference type="NCBI Taxonomy" id="941987"/>
    <lineage>
        <taxon>Bacteria</taxon>
        <taxon>Bacillati</taxon>
        <taxon>Actinomycetota</taxon>
        <taxon>Actinomycetes</taxon>
        <taxon>Pseudonocardiales</taxon>
        <taxon>Pseudonocardiaceae</taxon>
        <taxon>Amycolatopsis</taxon>
    </lineage>
</organism>
<keyword evidence="6" id="KW-0472">Membrane</keyword>
<feature type="transmembrane region" description="Helical" evidence="6">
    <location>
        <begin position="361"/>
        <end position="384"/>
    </location>
</feature>
<evidence type="ECO:0000313" key="9">
    <source>
        <dbReference type="Proteomes" id="UP000649955"/>
    </source>
</evidence>
<evidence type="ECO:0000313" key="8">
    <source>
        <dbReference type="EMBL" id="GHG47183.1"/>
    </source>
</evidence>
<keyword evidence="4" id="KW-0720">Serine protease</keyword>
<dbReference type="EMBL" id="BNAW01000067">
    <property type="protein sequence ID" value="GHG47183.1"/>
    <property type="molecule type" value="Genomic_DNA"/>
</dbReference>
<evidence type="ECO:0000256" key="4">
    <source>
        <dbReference type="ARBA" id="ARBA00022825"/>
    </source>
</evidence>
<evidence type="ECO:0000256" key="1">
    <source>
        <dbReference type="ARBA" id="ARBA00011073"/>
    </source>
</evidence>
<keyword evidence="3" id="KW-0378">Hydrolase</keyword>
<gene>
    <name evidence="8" type="ORF">GCM10017567_82070</name>
</gene>
<keyword evidence="6" id="KW-0812">Transmembrane</keyword>
<dbReference type="PROSITE" id="PS51892">
    <property type="entry name" value="SUBTILASE"/>
    <property type="match status" value="1"/>
</dbReference>
<dbReference type="Proteomes" id="UP000649955">
    <property type="component" value="Unassembled WGS sequence"/>
</dbReference>
<evidence type="ECO:0000259" key="7">
    <source>
        <dbReference type="Pfam" id="PF00082"/>
    </source>
</evidence>
<dbReference type="Gene3D" id="3.40.50.200">
    <property type="entry name" value="Peptidase S8/S53 domain"/>
    <property type="match status" value="1"/>
</dbReference>
<evidence type="ECO:0000256" key="6">
    <source>
        <dbReference type="SAM" id="Phobius"/>
    </source>
</evidence>
<comment type="similarity">
    <text evidence="1 5">Belongs to the peptidase S8 family.</text>
</comment>
<comment type="caution">
    <text evidence="8">The sequence shown here is derived from an EMBL/GenBank/DDBJ whole genome shotgun (WGS) entry which is preliminary data.</text>
</comment>
<dbReference type="PANTHER" id="PTHR43806">
    <property type="entry name" value="PEPTIDASE S8"/>
    <property type="match status" value="1"/>
</dbReference>
<dbReference type="PRINTS" id="PR00723">
    <property type="entry name" value="SUBTILISIN"/>
</dbReference>